<feature type="domain" description="CRAL-TRIO" evidence="1">
    <location>
        <begin position="94"/>
        <end position="258"/>
    </location>
</feature>
<dbReference type="PANTHER" id="PTHR10174:SF216">
    <property type="entry name" value="CRAL-TRIO DOMAIN-CONTAINING PROTEIN-RELATED"/>
    <property type="match status" value="1"/>
</dbReference>
<evidence type="ECO:0000313" key="3">
    <source>
        <dbReference type="Proteomes" id="UP001500889"/>
    </source>
</evidence>
<dbReference type="InterPro" id="IPR001251">
    <property type="entry name" value="CRAL-TRIO_dom"/>
</dbReference>
<accession>A0AAU9FQW0</accession>
<reference evidence="2 3" key="1">
    <citation type="submission" date="2024-02" db="EMBL/GenBank/DDBJ databases">
        <title>A chromosome-level genome assembly of Drosophila madeirensis, a fruit fly species endemic to Madeira island.</title>
        <authorList>
            <person name="Tomihara K."/>
            <person name="Llopart A."/>
            <person name="Yamamoto D."/>
        </authorList>
    </citation>
    <scope>NUCLEOTIDE SEQUENCE [LARGE SCALE GENOMIC DNA]</scope>
    <source>
        <strain evidence="2 3">RF1</strain>
    </source>
</reference>
<keyword evidence="3" id="KW-1185">Reference proteome</keyword>
<dbReference type="EMBL" id="AP029265">
    <property type="protein sequence ID" value="BFF98374.1"/>
    <property type="molecule type" value="Genomic_DNA"/>
</dbReference>
<evidence type="ECO:0000259" key="1">
    <source>
        <dbReference type="PROSITE" id="PS50191"/>
    </source>
</evidence>
<dbReference type="InterPro" id="IPR036273">
    <property type="entry name" value="CRAL/TRIO_N_dom_sf"/>
</dbReference>
<proteinExistence type="predicted"/>
<dbReference type="Proteomes" id="UP001500889">
    <property type="component" value="Chromosome J"/>
</dbReference>
<protein>
    <submittedName>
        <fullName evidence="2">Alpha-tocopherol transfer protein</fullName>
    </submittedName>
</protein>
<dbReference type="SUPFAM" id="SSF46938">
    <property type="entry name" value="CRAL/TRIO N-terminal domain"/>
    <property type="match status" value="1"/>
</dbReference>
<dbReference type="PANTHER" id="PTHR10174">
    <property type="entry name" value="ALPHA-TOCOPHEROL TRANSFER PROTEIN-RELATED"/>
    <property type="match status" value="1"/>
</dbReference>
<dbReference type="Gene3D" id="1.20.5.1200">
    <property type="entry name" value="Alpha-tocopherol transfer"/>
    <property type="match status" value="1"/>
</dbReference>
<name>A0AAU9FQW0_DROMD</name>
<dbReference type="Gene3D" id="1.10.8.20">
    <property type="entry name" value="N-terminal domain of phosphatidylinositol transfer protein sec14p"/>
    <property type="match status" value="1"/>
</dbReference>
<organism evidence="2 3">
    <name type="scientific">Drosophila madeirensis</name>
    <name type="common">Fruit fly</name>
    <dbReference type="NCBI Taxonomy" id="30013"/>
    <lineage>
        <taxon>Eukaryota</taxon>
        <taxon>Metazoa</taxon>
        <taxon>Ecdysozoa</taxon>
        <taxon>Arthropoda</taxon>
        <taxon>Hexapoda</taxon>
        <taxon>Insecta</taxon>
        <taxon>Pterygota</taxon>
        <taxon>Neoptera</taxon>
        <taxon>Endopterygota</taxon>
        <taxon>Diptera</taxon>
        <taxon>Brachycera</taxon>
        <taxon>Muscomorpha</taxon>
        <taxon>Ephydroidea</taxon>
        <taxon>Drosophilidae</taxon>
        <taxon>Drosophila</taxon>
        <taxon>Sophophora</taxon>
    </lineage>
</organism>
<dbReference type="InterPro" id="IPR036865">
    <property type="entry name" value="CRAL-TRIO_dom_sf"/>
</dbReference>
<dbReference type="Gene3D" id="3.40.525.10">
    <property type="entry name" value="CRAL-TRIO lipid binding domain"/>
    <property type="match status" value="1"/>
</dbReference>
<dbReference type="PRINTS" id="PR00180">
    <property type="entry name" value="CRETINALDHBP"/>
</dbReference>
<gene>
    <name evidence="2" type="ORF">DMAD_06555</name>
</gene>
<evidence type="ECO:0000313" key="2">
    <source>
        <dbReference type="EMBL" id="BFF98374.1"/>
    </source>
</evidence>
<dbReference type="GO" id="GO:1902936">
    <property type="term" value="F:phosphatidylinositol bisphosphate binding"/>
    <property type="evidence" value="ECO:0007669"/>
    <property type="project" value="TreeGrafter"/>
</dbReference>
<dbReference type="SUPFAM" id="SSF52087">
    <property type="entry name" value="CRAL/TRIO domain"/>
    <property type="match status" value="1"/>
</dbReference>
<dbReference type="CDD" id="cd00170">
    <property type="entry name" value="SEC14"/>
    <property type="match status" value="1"/>
</dbReference>
<sequence>MPPAIRPLSPELQKAAVEKLNEIPEKIEDDIAALREWIRQQPHLKARTDDQTLVNFLRGCKYSLERTKSKIDRFYTLRTKYPDFYAAHKVDVDKLLEIFRLGAIILLPRPLNDNGPRIALLRQAMYDPSVYTFQEVNHAAGLMQQIMLNEDDVAIVNGMISILDLANVTAGHFLHMTPTFAKKMTVFQEEALPLRPQGVHFINTPAGFETIFNMVKPMLSKKQQGRLYVHGNKWDALYDQVPQKYLPIEYGGENGSIPDIIAEWEQRILAYRSFWDEENNYGTDESLRLGKAVDFESLFGLQGSFRQLNVD</sequence>
<dbReference type="AlphaFoldDB" id="A0AAU9FQW0"/>
<dbReference type="PROSITE" id="PS50191">
    <property type="entry name" value="CRAL_TRIO"/>
    <property type="match status" value="1"/>
</dbReference>
<dbReference type="GO" id="GO:0016020">
    <property type="term" value="C:membrane"/>
    <property type="evidence" value="ECO:0007669"/>
    <property type="project" value="TreeGrafter"/>
</dbReference>
<dbReference type="Pfam" id="PF00650">
    <property type="entry name" value="CRAL_TRIO"/>
    <property type="match status" value="1"/>
</dbReference>